<name>B8HPB6_CYAP4</name>
<dbReference type="Gene3D" id="3.90.1570.10">
    <property type="entry name" value="tt1808, chain A"/>
    <property type="match status" value="1"/>
</dbReference>
<gene>
    <name evidence="2" type="ordered locus">Cyan7425_5081</name>
</gene>
<sequence>MVQTPAKVLSLEAFLRLSETKPASEFIEGQVVQKPMPQGKQSVIRGELVAAINEIVKRGRLGRAFPELRCTFANRSIVPDIAVFVWDRIPRDPMLMSYT</sequence>
<dbReference type="SUPFAM" id="SSF52980">
    <property type="entry name" value="Restriction endonuclease-like"/>
    <property type="match status" value="1"/>
</dbReference>
<dbReference type="Pfam" id="PF05685">
    <property type="entry name" value="Uma2"/>
    <property type="match status" value="1"/>
</dbReference>
<dbReference type="InterPro" id="IPR011335">
    <property type="entry name" value="Restrct_endonuc-II-like"/>
</dbReference>
<dbReference type="PANTHER" id="PTHR34107">
    <property type="entry name" value="SLL0198 PROTEIN-RELATED"/>
    <property type="match status" value="1"/>
</dbReference>
<accession>B8HPB6</accession>
<dbReference type="EMBL" id="CP001344">
    <property type="protein sequence ID" value="ACL47376.1"/>
    <property type="molecule type" value="Genomic_DNA"/>
</dbReference>
<dbReference type="HOGENOM" id="CLU_2315603_0_0_3"/>
<organism evidence="2">
    <name type="scientific">Cyanothece sp. (strain PCC 7425 / ATCC 29141)</name>
    <dbReference type="NCBI Taxonomy" id="395961"/>
    <lineage>
        <taxon>Bacteria</taxon>
        <taxon>Bacillati</taxon>
        <taxon>Cyanobacteriota</taxon>
        <taxon>Cyanophyceae</taxon>
        <taxon>Gomontiellales</taxon>
        <taxon>Cyanothecaceae</taxon>
        <taxon>Cyanothece</taxon>
    </lineage>
</organism>
<evidence type="ECO:0000259" key="1">
    <source>
        <dbReference type="Pfam" id="PF05685"/>
    </source>
</evidence>
<protein>
    <recommendedName>
        <fullName evidence="1">Putative restriction endonuclease domain-containing protein</fullName>
    </recommendedName>
</protein>
<dbReference type="InterPro" id="IPR012296">
    <property type="entry name" value="Nuclease_put_TT1808"/>
</dbReference>
<dbReference type="AlphaFoldDB" id="B8HPB6"/>
<reference evidence="2" key="1">
    <citation type="submission" date="2009-01" db="EMBL/GenBank/DDBJ databases">
        <title>Complete sequence of chromosome Cyanothece sp. PCC 7425.</title>
        <authorList>
            <consortium name="US DOE Joint Genome Institute"/>
            <person name="Lucas S."/>
            <person name="Copeland A."/>
            <person name="Lapidus A."/>
            <person name="Glavina del Rio T."/>
            <person name="Dalin E."/>
            <person name="Tice H."/>
            <person name="Bruce D."/>
            <person name="Goodwin L."/>
            <person name="Pitluck S."/>
            <person name="Sims D."/>
            <person name="Meineke L."/>
            <person name="Brettin T."/>
            <person name="Detter J.C."/>
            <person name="Han C."/>
            <person name="Larimer F."/>
            <person name="Land M."/>
            <person name="Hauser L."/>
            <person name="Kyrpides N."/>
            <person name="Ovchinnikova G."/>
            <person name="Liberton M."/>
            <person name="Stoeckel J."/>
            <person name="Banerjee A."/>
            <person name="Singh A."/>
            <person name="Page L."/>
            <person name="Sato H."/>
            <person name="Zhao L."/>
            <person name="Sherman L."/>
            <person name="Pakrasi H."/>
            <person name="Richardson P."/>
        </authorList>
    </citation>
    <scope>NUCLEOTIDE SEQUENCE</scope>
    <source>
        <strain evidence="2">PCC 7425</strain>
    </source>
</reference>
<dbReference type="OrthoDB" id="517930at2"/>
<evidence type="ECO:0000313" key="2">
    <source>
        <dbReference type="EMBL" id="ACL47376.1"/>
    </source>
</evidence>
<feature type="domain" description="Putative restriction endonuclease" evidence="1">
    <location>
        <begin position="11"/>
        <end position="92"/>
    </location>
</feature>
<dbReference type="PANTHER" id="PTHR34107:SF8">
    <property type="entry name" value="UNIDENTIFIED OPEN READING FRAME"/>
    <property type="match status" value="1"/>
</dbReference>
<dbReference type="KEGG" id="cyn:Cyan7425_5081"/>
<dbReference type="eggNOG" id="COG4636">
    <property type="taxonomic scope" value="Bacteria"/>
</dbReference>
<proteinExistence type="predicted"/>
<dbReference type="InterPro" id="IPR008538">
    <property type="entry name" value="Uma2"/>
</dbReference>
<dbReference type="STRING" id="395961.Cyan7425_5081"/>